<dbReference type="Proteomes" id="UP000078492">
    <property type="component" value="Unassembled WGS sequence"/>
</dbReference>
<gene>
    <name evidence="1" type="ORF">ALC57_17833</name>
</gene>
<sequence>LLAAVEEIDLIILNGGTPTLLHPSPNAVSVIDLVIASPQLAPLCLGAQVCLKSRFCYKILLSKEQFQSYFRSLLSNVSSLSFRNHENVIALYDSFVNDILMEARDFFPERKRFPRTVALCAKYDVPPLWNKECSEAVGGRRKAIRLFISCPTPENFAEVGQIQ</sequence>
<proteinExistence type="predicted"/>
<organism evidence="1 2">
    <name type="scientific">Trachymyrmex cornetzi</name>
    <dbReference type="NCBI Taxonomy" id="471704"/>
    <lineage>
        <taxon>Eukaryota</taxon>
        <taxon>Metazoa</taxon>
        <taxon>Ecdysozoa</taxon>
        <taxon>Arthropoda</taxon>
        <taxon>Hexapoda</taxon>
        <taxon>Insecta</taxon>
        <taxon>Pterygota</taxon>
        <taxon>Neoptera</taxon>
        <taxon>Endopterygota</taxon>
        <taxon>Hymenoptera</taxon>
        <taxon>Apocrita</taxon>
        <taxon>Aculeata</taxon>
        <taxon>Formicoidea</taxon>
        <taxon>Formicidae</taxon>
        <taxon>Myrmicinae</taxon>
        <taxon>Trachymyrmex</taxon>
    </lineage>
</organism>
<accession>A0A151ISZ4</accession>
<protein>
    <submittedName>
        <fullName evidence="1">Uncharacterized protein</fullName>
    </submittedName>
</protein>
<reference evidence="1 2" key="1">
    <citation type="submission" date="2015-09" db="EMBL/GenBank/DDBJ databases">
        <title>Trachymyrmex cornetzi WGS genome.</title>
        <authorList>
            <person name="Nygaard S."/>
            <person name="Hu H."/>
            <person name="Boomsma J."/>
            <person name="Zhang G."/>
        </authorList>
    </citation>
    <scope>NUCLEOTIDE SEQUENCE [LARGE SCALE GENOMIC DNA]</scope>
    <source>
        <strain evidence="1">Tcor2-1</strain>
        <tissue evidence="1">Whole body</tissue>
    </source>
</reference>
<name>A0A151ISZ4_9HYME</name>
<dbReference type="EMBL" id="KQ981047">
    <property type="protein sequence ID" value="KYN10038.1"/>
    <property type="molecule type" value="Genomic_DNA"/>
</dbReference>
<evidence type="ECO:0000313" key="2">
    <source>
        <dbReference type="Proteomes" id="UP000078492"/>
    </source>
</evidence>
<feature type="non-terminal residue" evidence="1">
    <location>
        <position position="1"/>
    </location>
</feature>
<dbReference type="AlphaFoldDB" id="A0A151ISZ4"/>
<keyword evidence="2" id="KW-1185">Reference proteome</keyword>
<evidence type="ECO:0000313" key="1">
    <source>
        <dbReference type="EMBL" id="KYN10038.1"/>
    </source>
</evidence>